<dbReference type="CDD" id="cd04301">
    <property type="entry name" value="NAT_SF"/>
    <property type="match status" value="1"/>
</dbReference>
<dbReference type="STRING" id="706191.PANA_0371"/>
<dbReference type="SUPFAM" id="SSF55729">
    <property type="entry name" value="Acyl-CoA N-acyltransferases (Nat)"/>
    <property type="match status" value="1"/>
</dbReference>
<name>D4GI08_PANAM</name>
<dbReference type="PANTHER" id="PTHR43072">
    <property type="entry name" value="N-ACETYLTRANSFERASE"/>
    <property type="match status" value="1"/>
</dbReference>
<dbReference type="PROSITE" id="PS51186">
    <property type="entry name" value="GNAT"/>
    <property type="match status" value="1"/>
</dbReference>
<gene>
    <name evidence="2" type="primary">pat</name>
    <name evidence="2" type="ordered locus">PANA_0371</name>
</gene>
<evidence type="ECO:0000259" key="1">
    <source>
        <dbReference type="PROSITE" id="PS51186"/>
    </source>
</evidence>
<proteinExistence type="predicted"/>
<dbReference type="PANTHER" id="PTHR43072:SF8">
    <property type="entry name" value="ACYLTRANSFERASE FABY-RELATED"/>
    <property type="match status" value="1"/>
</dbReference>
<dbReference type="InterPro" id="IPR016181">
    <property type="entry name" value="Acyl_CoA_acyltransferase"/>
</dbReference>
<accession>D4GI08</accession>
<dbReference type="AlphaFoldDB" id="D4GI08"/>
<dbReference type="EMBL" id="CP001875">
    <property type="protein sequence ID" value="ADD75538.1"/>
    <property type="molecule type" value="Genomic_DNA"/>
</dbReference>
<evidence type="ECO:0000313" key="3">
    <source>
        <dbReference type="Proteomes" id="UP000001702"/>
    </source>
</evidence>
<dbReference type="GO" id="GO:0016747">
    <property type="term" value="F:acyltransferase activity, transferring groups other than amino-acyl groups"/>
    <property type="evidence" value="ECO:0007669"/>
    <property type="project" value="InterPro"/>
</dbReference>
<dbReference type="Pfam" id="PF00583">
    <property type="entry name" value="Acetyltransf_1"/>
    <property type="match status" value="1"/>
</dbReference>
<feature type="domain" description="N-acetyltransferase" evidence="1">
    <location>
        <begin position="51"/>
        <end position="214"/>
    </location>
</feature>
<sequence length="223" mass="24400">MSGPVVWWEALRLTASGAANLASAGEARCPVVFILMTMPFRDANRQGDSEMEIILAEDSHVPAIQQIYAHHVLQGTGSFEIVPPDEAEIASRLEKLRAAGLPWFVALSEGQVCGYCYLSFYRPRYAYRFTLEDSLYIAPAFQGKGIGKRLLAHAIHWAESRGFRQMVGNVGDSANVASIALHRAAGFTVTGTLTSVGFKHGRWLDTVLMQRTLGDGDSTLPEN</sequence>
<protein>
    <submittedName>
        <fullName evidence="2">Pat</fullName>
    </submittedName>
</protein>
<dbReference type="eggNOG" id="COG1247">
    <property type="taxonomic scope" value="Bacteria"/>
</dbReference>
<dbReference type="InterPro" id="IPR000182">
    <property type="entry name" value="GNAT_dom"/>
</dbReference>
<organism evidence="2 3">
    <name type="scientific">Pantoea ananatis (strain LMG 20103)</name>
    <dbReference type="NCBI Taxonomy" id="706191"/>
    <lineage>
        <taxon>Bacteria</taxon>
        <taxon>Pseudomonadati</taxon>
        <taxon>Pseudomonadota</taxon>
        <taxon>Gammaproteobacteria</taxon>
        <taxon>Enterobacterales</taxon>
        <taxon>Erwiniaceae</taxon>
        <taxon>Pantoea</taxon>
    </lineage>
</organism>
<keyword evidence="3" id="KW-1185">Reference proteome</keyword>
<reference evidence="2 3" key="1">
    <citation type="journal article" date="2010" name="J. Bacteriol.">
        <title>Genome sequence of Pantoea ananatis LMG20103, the causative agent of Eucalyptus blight and dieback.</title>
        <authorList>
            <person name="De Maayer P."/>
            <person name="Chan W.Y."/>
            <person name="Venter S.N."/>
            <person name="Toth I.K."/>
            <person name="Birch P.R."/>
            <person name="Joubert F."/>
            <person name="Coutinho T.A."/>
        </authorList>
    </citation>
    <scope>NUCLEOTIDE SEQUENCE [LARGE SCALE GENOMIC DNA]</scope>
    <source>
        <strain evidence="2 3">LMG 20103</strain>
    </source>
</reference>
<dbReference type="HOGENOM" id="CLU_013985_4_2_6"/>
<dbReference type="Gene3D" id="3.40.630.30">
    <property type="match status" value="1"/>
</dbReference>
<evidence type="ECO:0000313" key="2">
    <source>
        <dbReference type="EMBL" id="ADD75538.1"/>
    </source>
</evidence>
<dbReference type="Proteomes" id="UP000001702">
    <property type="component" value="Chromosome"/>
</dbReference>
<dbReference type="KEGG" id="pam:PANA_0371"/>